<comment type="caution">
    <text evidence="4">The sequence shown here is derived from an EMBL/GenBank/DDBJ whole genome shotgun (WGS) entry which is preliminary data.</text>
</comment>
<dbReference type="Gene3D" id="3.90.470.20">
    <property type="entry name" value="4'-phosphopantetheinyl transferase domain"/>
    <property type="match status" value="1"/>
</dbReference>
<accession>A0ABV9XH00</accession>
<dbReference type="PANTHER" id="PTHR38096">
    <property type="entry name" value="ENTEROBACTIN SYNTHASE COMPONENT D"/>
    <property type="match status" value="1"/>
</dbReference>
<dbReference type="Proteomes" id="UP001595829">
    <property type="component" value="Unassembled WGS sequence"/>
</dbReference>
<keyword evidence="5" id="KW-1185">Reference proteome</keyword>
<dbReference type="EMBL" id="JBHSJD010000008">
    <property type="protein sequence ID" value="MFC5023278.1"/>
    <property type="molecule type" value="Genomic_DNA"/>
</dbReference>
<dbReference type="PRINTS" id="PR01399">
    <property type="entry name" value="ENTSNTHTASED"/>
</dbReference>
<keyword evidence="1 4" id="KW-0808">Transferase</keyword>
<sequence>MIGKLLPPPVSVAEAFQDPPGLPLFGAEPDEISRAVPKRRREFTTVRWCARQALAGLGHGPVPILRGERGAPVWPDGIVGSMTHCDGYRAAAVAHASEVRGIGLDAETHQPLPDGVLDLIALPAEQRHIAELSGTDPEVHWDRLLFSIKESVYKAWFPLTRRWLGHEQAEITMAFDGTFAARILEADPRVPAEGFTGRWATDRERGLVVSVITVPLG</sequence>
<dbReference type="Pfam" id="PF17837">
    <property type="entry name" value="4PPT_N"/>
    <property type="match status" value="1"/>
</dbReference>
<dbReference type="GO" id="GO:0016740">
    <property type="term" value="F:transferase activity"/>
    <property type="evidence" value="ECO:0007669"/>
    <property type="project" value="UniProtKB-KW"/>
</dbReference>
<organism evidence="4 5">
    <name type="scientific">Streptomyces coeruleoprunus</name>
    <dbReference type="NCBI Taxonomy" id="285563"/>
    <lineage>
        <taxon>Bacteria</taxon>
        <taxon>Bacillati</taxon>
        <taxon>Actinomycetota</taxon>
        <taxon>Actinomycetes</taxon>
        <taxon>Kitasatosporales</taxon>
        <taxon>Streptomycetaceae</taxon>
        <taxon>Streptomyces</taxon>
    </lineage>
</organism>
<evidence type="ECO:0000259" key="3">
    <source>
        <dbReference type="Pfam" id="PF17837"/>
    </source>
</evidence>
<protein>
    <submittedName>
        <fullName evidence="4">4'-phosphopantetheinyl transferase</fullName>
    </submittedName>
</protein>
<dbReference type="RefSeq" id="WP_345688087.1">
    <property type="nucleotide sequence ID" value="NZ_BAABIT010000001.1"/>
</dbReference>
<evidence type="ECO:0000256" key="1">
    <source>
        <dbReference type="ARBA" id="ARBA00022679"/>
    </source>
</evidence>
<feature type="domain" description="4'-phosphopantetheinyl transferase" evidence="2">
    <location>
        <begin position="101"/>
        <end position="189"/>
    </location>
</feature>
<evidence type="ECO:0000259" key="2">
    <source>
        <dbReference type="Pfam" id="PF01648"/>
    </source>
</evidence>
<gene>
    <name evidence="4" type="ORF">ACFPM3_14150</name>
</gene>
<dbReference type="InterPro" id="IPR008278">
    <property type="entry name" value="4-PPantetheinyl_Trfase_dom"/>
</dbReference>
<name>A0ABV9XH00_9ACTN</name>
<reference evidence="5" key="1">
    <citation type="journal article" date="2019" name="Int. J. Syst. Evol. Microbiol.">
        <title>The Global Catalogue of Microorganisms (GCM) 10K type strain sequencing project: providing services to taxonomists for standard genome sequencing and annotation.</title>
        <authorList>
            <consortium name="The Broad Institute Genomics Platform"/>
            <consortium name="The Broad Institute Genome Sequencing Center for Infectious Disease"/>
            <person name="Wu L."/>
            <person name="Ma J."/>
        </authorList>
    </citation>
    <scope>NUCLEOTIDE SEQUENCE [LARGE SCALE GENOMIC DNA]</scope>
    <source>
        <strain evidence="5">CGMCC 4.1648</strain>
    </source>
</reference>
<dbReference type="PANTHER" id="PTHR38096:SF1">
    <property type="entry name" value="ENTEROBACTIN SYNTHASE COMPONENT D"/>
    <property type="match status" value="1"/>
</dbReference>
<dbReference type="InterPro" id="IPR041354">
    <property type="entry name" value="4PPT_N"/>
</dbReference>
<feature type="domain" description="4'-phosphopantetheinyl transferase N-terminal" evidence="3">
    <location>
        <begin position="31"/>
        <end position="94"/>
    </location>
</feature>
<dbReference type="InterPro" id="IPR003542">
    <property type="entry name" value="Enbac_synth_compD-like"/>
</dbReference>
<dbReference type="SUPFAM" id="SSF56214">
    <property type="entry name" value="4'-phosphopantetheinyl transferase"/>
    <property type="match status" value="1"/>
</dbReference>
<proteinExistence type="predicted"/>
<evidence type="ECO:0000313" key="5">
    <source>
        <dbReference type="Proteomes" id="UP001595829"/>
    </source>
</evidence>
<dbReference type="InterPro" id="IPR037143">
    <property type="entry name" value="4-PPantetheinyl_Trfase_dom_sf"/>
</dbReference>
<dbReference type="Pfam" id="PF01648">
    <property type="entry name" value="ACPS"/>
    <property type="match status" value="1"/>
</dbReference>
<evidence type="ECO:0000313" key="4">
    <source>
        <dbReference type="EMBL" id="MFC5023278.1"/>
    </source>
</evidence>